<reference evidence="2 3" key="1">
    <citation type="submission" date="2018-08" db="EMBL/GenBank/DDBJ databases">
        <title>A genome reference for cultivated species of the human gut microbiota.</title>
        <authorList>
            <person name="Zou Y."/>
            <person name="Xue W."/>
            <person name="Luo G."/>
        </authorList>
    </citation>
    <scope>NUCLEOTIDE SEQUENCE [LARGE SCALE GENOMIC DNA]</scope>
    <source>
        <strain evidence="2 3">AF28-26</strain>
    </source>
</reference>
<dbReference type="EMBL" id="QRTC01000067">
    <property type="protein sequence ID" value="RGQ35359.1"/>
    <property type="molecule type" value="Genomic_DNA"/>
</dbReference>
<proteinExistence type="predicted"/>
<evidence type="ECO:0000313" key="2">
    <source>
        <dbReference type="EMBL" id="RGQ35359.1"/>
    </source>
</evidence>
<accession>A0A412AUP8</accession>
<sequence length="73" mass="7790">MAVKNVPVPEKKASKERARGLEEERGPAGDFSFPALDMLGFGFGVPRQPADLTLLLLCGGLGQARAGVFKTFK</sequence>
<evidence type="ECO:0000313" key="3">
    <source>
        <dbReference type="Proteomes" id="UP000284751"/>
    </source>
</evidence>
<protein>
    <submittedName>
        <fullName evidence="2">Uncharacterized protein</fullName>
    </submittedName>
</protein>
<comment type="caution">
    <text evidence="2">The sequence shown here is derived from an EMBL/GenBank/DDBJ whole genome shotgun (WGS) entry which is preliminary data.</text>
</comment>
<gene>
    <name evidence="2" type="ORF">DWY99_12670</name>
</gene>
<name>A0A412AUP8_9FIRM</name>
<dbReference type="AlphaFoldDB" id="A0A412AUP8"/>
<feature type="region of interest" description="Disordered" evidence="1">
    <location>
        <begin position="1"/>
        <end position="26"/>
    </location>
</feature>
<feature type="compositionally biased region" description="Basic and acidic residues" evidence="1">
    <location>
        <begin position="9"/>
        <end position="26"/>
    </location>
</feature>
<dbReference type="Proteomes" id="UP000284751">
    <property type="component" value="Unassembled WGS sequence"/>
</dbReference>
<evidence type="ECO:0000256" key="1">
    <source>
        <dbReference type="SAM" id="MobiDB-lite"/>
    </source>
</evidence>
<organism evidence="2 3">
    <name type="scientific">[Clostridium] leptum</name>
    <dbReference type="NCBI Taxonomy" id="1535"/>
    <lineage>
        <taxon>Bacteria</taxon>
        <taxon>Bacillati</taxon>
        <taxon>Bacillota</taxon>
        <taxon>Clostridia</taxon>
        <taxon>Eubacteriales</taxon>
        <taxon>Oscillospiraceae</taxon>
        <taxon>Oscillospiraceae incertae sedis</taxon>
    </lineage>
</organism>